<dbReference type="Pfam" id="PF03372">
    <property type="entry name" value="Exo_endo_phos"/>
    <property type="match status" value="1"/>
</dbReference>
<feature type="site" description="Important for catalytic activity" evidence="7">
    <location>
        <position position="223"/>
    </location>
</feature>
<comment type="cofactor">
    <cofactor evidence="6">
        <name>Mg(2+)</name>
        <dbReference type="ChEBI" id="CHEBI:18420"/>
    </cofactor>
    <cofactor evidence="6">
        <name>Mn(2+)</name>
        <dbReference type="ChEBI" id="CHEBI:29035"/>
    </cofactor>
    <text evidence="6">Probably binds two magnesium or manganese ions per subunit.</text>
</comment>
<organism evidence="9">
    <name type="scientific">Polynucleobacter necessarius subsp. necessarius (strain STIR1)</name>
    <dbReference type="NCBI Taxonomy" id="452638"/>
    <lineage>
        <taxon>Bacteria</taxon>
        <taxon>Pseudomonadati</taxon>
        <taxon>Pseudomonadota</taxon>
        <taxon>Betaproteobacteria</taxon>
        <taxon>Burkholderiales</taxon>
        <taxon>Burkholderiaceae</taxon>
        <taxon>Polynucleobacter</taxon>
    </lineage>
</organism>
<reference evidence="9" key="1">
    <citation type="submission" date="2008-03" db="EMBL/GenBank/DDBJ databases">
        <title>Complete sequence of Polynucleobacter necessarius STIR1.</title>
        <authorList>
            <consortium name="US DOE Joint Genome Institute"/>
            <person name="Copeland A."/>
            <person name="Lucas S."/>
            <person name="Lapidus A."/>
            <person name="Barry K."/>
            <person name="Detter J.C."/>
            <person name="Glavina del Rio T."/>
            <person name="Hammon N."/>
            <person name="Israni S."/>
            <person name="Dalin E."/>
            <person name="Tice H."/>
            <person name="Pitluck S."/>
            <person name="Chain P."/>
            <person name="Malfatti S."/>
            <person name="Shin M."/>
            <person name="Vergez L."/>
            <person name="Schmutz J."/>
            <person name="Larimer F."/>
            <person name="Land M."/>
            <person name="Hauser L."/>
            <person name="Kyrpides N."/>
            <person name="Kim E."/>
            <person name="Hahn M."/>
            <person name="Richardson P."/>
        </authorList>
    </citation>
    <scope>NUCLEOTIDE SEQUENCE [LARGE SCALE GENOMIC DNA]</scope>
    <source>
        <strain evidence="9">STIR1</strain>
    </source>
</reference>
<feature type="binding site" evidence="6">
    <location>
        <position position="151"/>
    </location>
    <ligand>
        <name>Mg(2+)</name>
        <dbReference type="ChEBI" id="CHEBI:18420"/>
        <label>1</label>
    </ligand>
</feature>
<dbReference type="EC" id="4.2.99.18" evidence="9"/>
<evidence type="ECO:0000256" key="4">
    <source>
        <dbReference type="ARBA" id="ARBA00022842"/>
    </source>
</evidence>
<feature type="site" description="Transition state stabilizer" evidence="7">
    <location>
        <position position="151"/>
    </location>
</feature>
<dbReference type="EMBL" id="CP001010">
    <property type="protein sequence ID" value="ACB44784.1"/>
    <property type="molecule type" value="Genomic_DNA"/>
</dbReference>
<evidence type="ECO:0000256" key="6">
    <source>
        <dbReference type="PIRSR" id="PIRSR604808-2"/>
    </source>
</evidence>
<feature type="site" description="Interaction with DNA substrate" evidence="7">
    <location>
        <position position="249"/>
    </location>
</feature>
<evidence type="ECO:0000313" key="9">
    <source>
        <dbReference type="EMBL" id="ACB44784.1"/>
    </source>
</evidence>
<feature type="active site" description="Proton donor/acceptor" evidence="5">
    <location>
        <position position="149"/>
    </location>
</feature>
<keyword evidence="2 6" id="KW-0479">Metal-binding</keyword>
<feature type="binding site" evidence="6">
    <location>
        <position position="149"/>
    </location>
    <ligand>
        <name>Mg(2+)</name>
        <dbReference type="ChEBI" id="CHEBI:18420"/>
        <label>1</label>
    </ligand>
</feature>
<accession>B1XSI5</accession>
<feature type="binding site" evidence="6">
    <location>
        <position position="36"/>
    </location>
    <ligand>
        <name>Mg(2+)</name>
        <dbReference type="ChEBI" id="CHEBI:18420"/>
        <label>1</label>
    </ligand>
</feature>
<comment type="similarity">
    <text evidence="1">Belongs to the DNA repair enzymes AP/ExoA family.</text>
</comment>
<dbReference type="STRING" id="452638.Pnec_1725"/>
<evidence type="ECO:0000256" key="5">
    <source>
        <dbReference type="PIRSR" id="PIRSR604808-1"/>
    </source>
</evidence>
<feature type="binding site" evidence="6">
    <location>
        <position position="248"/>
    </location>
    <ligand>
        <name>Mg(2+)</name>
        <dbReference type="ChEBI" id="CHEBI:18420"/>
        <label>1</label>
    </ligand>
</feature>
<evidence type="ECO:0000256" key="2">
    <source>
        <dbReference type="ARBA" id="ARBA00022723"/>
    </source>
</evidence>
<dbReference type="InterPro" id="IPR020847">
    <property type="entry name" value="AP_endonuclease_F1_BS"/>
</dbReference>
<dbReference type="InterPro" id="IPR004808">
    <property type="entry name" value="AP_endonuc_1"/>
</dbReference>
<feature type="binding site" evidence="6">
    <location>
        <position position="8"/>
    </location>
    <ligand>
        <name>Mg(2+)</name>
        <dbReference type="ChEBI" id="CHEBI:18420"/>
        <label>1</label>
    </ligand>
</feature>
<dbReference type="PANTHER" id="PTHR22748:SF6">
    <property type="entry name" value="DNA-(APURINIC OR APYRIMIDINIC SITE) ENDONUCLEASE"/>
    <property type="match status" value="1"/>
</dbReference>
<feature type="active site" evidence="5">
    <location>
        <position position="109"/>
    </location>
</feature>
<dbReference type="NCBIfam" id="TIGR00195">
    <property type="entry name" value="exoDNase_III"/>
    <property type="match status" value="1"/>
</dbReference>
<evidence type="ECO:0000256" key="1">
    <source>
        <dbReference type="ARBA" id="ARBA00007092"/>
    </source>
</evidence>
<dbReference type="HOGENOM" id="CLU_027539_3_0_4"/>
<dbReference type="InterPro" id="IPR005135">
    <property type="entry name" value="Endo/exonuclease/phosphatase"/>
</dbReference>
<dbReference type="OrthoDB" id="9803914at2"/>
<keyword evidence="9" id="KW-0456">Lyase</keyword>
<protein>
    <submittedName>
        <fullName evidence="9">Exodeoxyribonuclease III Xth</fullName>
        <ecNumber evidence="9">4.2.99.18</ecNumber>
    </submittedName>
</protein>
<gene>
    <name evidence="9" type="ordered locus">Pnec_1725</name>
</gene>
<name>B1XSI5_POLNS</name>
<dbReference type="AlphaFoldDB" id="B1XSI5"/>
<evidence type="ECO:0000259" key="8">
    <source>
        <dbReference type="Pfam" id="PF03372"/>
    </source>
</evidence>
<dbReference type="PROSITE" id="PS00726">
    <property type="entry name" value="AP_NUCLEASE_F1_1"/>
    <property type="match status" value="1"/>
</dbReference>
<dbReference type="InterPro" id="IPR036691">
    <property type="entry name" value="Endo/exonu/phosph_ase_sf"/>
</dbReference>
<dbReference type="PANTHER" id="PTHR22748">
    <property type="entry name" value="AP ENDONUCLEASE"/>
    <property type="match status" value="1"/>
</dbReference>
<dbReference type="GO" id="GO:0003677">
    <property type="term" value="F:DNA binding"/>
    <property type="evidence" value="ECO:0007669"/>
    <property type="project" value="InterPro"/>
</dbReference>
<dbReference type="Gene3D" id="3.60.10.10">
    <property type="entry name" value="Endonuclease/exonuclease/phosphatase"/>
    <property type="match status" value="1"/>
</dbReference>
<dbReference type="GO" id="GO:0140078">
    <property type="term" value="F:class I DNA-(apurinic or apyrimidinic site) endonuclease activity"/>
    <property type="evidence" value="ECO:0007669"/>
    <property type="project" value="UniProtKB-EC"/>
</dbReference>
<dbReference type="GO" id="GO:0008311">
    <property type="term" value="F:double-stranded DNA 3'-5' DNA exonuclease activity"/>
    <property type="evidence" value="ECO:0007669"/>
    <property type="project" value="TreeGrafter"/>
</dbReference>
<keyword evidence="4 6" id="KW-0460">Magnesium</keyword>
<evidence type="ECO:0000256" key="3">
    <source>
        <dbReference type="ARBA" id="ARBA00022801"/>
    </source>
</evidence>
<evidence type="ECO:0000256" key="7">
    <source>
        <dbReference type="PIRSR" id="PIRSR604808-3"/>
    </source>
</evidence>
<sequence>MLRIISANLNGIRSAIKKGFLPWAVQQKADFICMQELKAQRDDLEDTILNPDGMHGFFHHAEKKGYSGCGIYAPYKPDEVLYGYGNAEFDAEGRYVEARFKGLSVISVYMPSGSSSPERQEAKYRYLDSFLPHLVALKKLGREIVLCGDVNIAHQEIDLKNWKGNLKNSGFLPEERAWLTNLFSKVGYVDVYRQLEPKATETCYTWWSNRGQAYAKNVGWRIDYHISTPGIAQTAKKATVYKDEKFSDHAPLTVDYDWKL</sequence>
<dbReference type="FunFam" id="3.60.10.10:FF:000026">
    <property type="entry name" value="Exodeoxyribonuclease III"/>
    <property type="match status" value="1"/>
</dbReference>
<dbReference type="GO" id="GO:0006284">
    <property type="term" value="P:base-excision repair"/>
    <property type="evidence" value="ECO:0007669"/>
    <property type="project" value="TreeGrafter"/>
</dbReference>
<dbReference type="NCBIfam" id="TIGR00633">
    <property type="entry name" value="xth"/>
    <property type="match status" value="1"/>
</dbReference>
<dbReference type="eggNOG" id="COG0708">
    <property type="taxonomic scope" value="Bacteria"/>
</dbReference>
<dbReference type="GO" id="GO:0008081">
    <property type="term" value="F:phosphoric diester hydrolase activity"/>
    <property type="evidence" value="ECO:0007669"/>
    <property type="project" value="TreeGrafter"/>
</dbReference>
<dbReference type="KEGG" id="pne:Pnec_1725"/>
<proteinExistence type="inferred from homology"/>
<feature type="domain" description="Endonuclease/exonuclease/phosphatase" evidence="8">
    <location>
        <begin position="6"/>
        <end position="249"/>
    </location>
</feature>
<feature type="active site" description="Proton acceptor" evidence="5">
    <location>
        <position position="249"/>
    </location>
</feature>
<keyword evidence="3" id="KW-0378">Hydrolase</keyword>
<dbReference type="SUPFAM" id="SSF56219">
    <property type="entry name" value="DNase I-like"/>
    <property type="match status" value="1"/>
</dbReference>
<dbReference type="GO" id="GO:0046872">
    <property type="term" value="F:metal ion binding"/>
    <property type="evidence" value="ECO:0007669"/>
    <property type="project" value="UniProtKB-KW"/>
</dbReference>
<keyword evidence="6" id="KW-0464">Manganese</keyword>
<dbReference type="CDD" id="cd10281">
    <property type="entry name" value="Nape_like_AP-endo"/>
    <property type="match status" value="1"/>
</dbReference>
<dbReference type="PROSITE" id="PS51435">
    <property type="entry name" value="AP_NUCLEASE_F1_4"/>
    <property type="match status" value="1"/>
</dbReference>
<feature type="binding site" evidence="6">
    <location>
        <position position="249"/>
    </location>
    <ligand>
        <name>Mg(2+)</name>
        <dbReference type="ChEBI" id="CHEBI:18420"/>
        <label>1</label>
    </ligand>
</feature>